<sequence length="195" mass="22075">MKGEGQLSPVVMAVLALLAGEPMHVYRMQQLIKERGVDMVVNVRNRSGLYAAIERLARDELIDVHAVERDTRHPERTVYALTPRGRDALLAGLRQSLASPNPEFPSFPAAVSFLYLLSPYDARRQLSQRAEELDTRLAGTRRVIAESVRHGVPRLYLLEHQYTEGVIEAELNWIRTVCADIDAGTLTWEEHFRTS</sequence>
<dbReference type="EMBL" id="JBHUKR010000024">
    <property type="protein sequence ID" value="MFD2422093.1"/>
    <property type="molecule type" value="Genomic_DNA"/>
</dbReference>
<name>A0ABW5G449_9PSEU</name>
<dbReference type="Proteomes" id="UP001597417">
    <property type="component" value="Unassembled WGS sequence"/>
</dbReference>
<organism evidence="2 3">
    <name type="scientific">Amycolatopsis pigmentata</name>
    <dbReference type="NCBI Taxonomy" id="450801"/>
    <lineage>
        <taxon>Bacteria</taxon>
        <taxon>Bacillati</taxon>
        <taxon>Actinomycetota</taxon>
        <taxon>Actinomycetes</taxon>
        <taxon>Pseudonocardiales</taxon>
        <taxon>Pseudonocardiaceae</taxon>
        <taxon>Amycolatopsis</taxon>
    </lineage>
</organism>
<keyword evidence="3" id="KW-1185">Reference proteome</keyword>
<evidence type="ECO:0000313" key="3">
    <source>
        <dbReference type="Proteomes" id="UP001597417"/>
    </source>
</evidence>
<dbReference type="InterPro" id="IPR036390">
    <property type="entry name" value="WH_DNA-bd_sf"/>
</dbReference>
<gene>
    <name evidence="2" type="ORF">ACFSXZ_37765</name>
</gene>
<dbReference type="Gene3D" id="1.10.10.10">
    <property type="entry name" value="Winged helix-like DNA-binding domain superfamily/Winged helix DNA-binding domain"/>
    <property type="match status" value="1"/>
</dbReference>
<dbReference type="Pfam" id="PF03551">
    <property type="entry name" value="PadR"/>
    <property type="match status" value="1"/>
</dbReference>
<dbReference type="InterPro" id="IPR005149">
    <property type="entry name" value="Tscrpt_reg_PadR_N"/>
</dbReference>
<dbReference type="SUPFAM" id="SSF46785">
    <property type="entry name" value="Winged helix' DNA-binding domain"/>
    <property type="match status" value="1"/>
</dbReference>
<proteinExistence type="predicted"/>
<dbReference type="InterPro" id="IPR052509">
    <property type="entry name" value="Metal_resp_DNA-bind_regulator"/>
</dbReference>
<accession>A0ABW5G449</accession>
<dbReference type="PANTHER" id="PTHR33169">
    <property type="entry name" value="PADR-FAMILY TRANSCRIPTIONAL REGULATOR"/>
    <property type="match status" value="1"/>
</dbReference>
<comment type="caution">
    <text evidence="2">The sequence shown here is derived from an EMBL/GenBank/DDBJ whole genome shotgun (WGS) entry which is preliminary data.</text>
</comment>
<protein>
    <submittedName>
        <fullName evidence="2">PadR family transcriptional regulator</fullName>
    </submittedName>
</protein>
<dbReference type="PANTHER" id="PTHR33169:SF27">
    <property type="entry name" value="TRANSCRIPTIONAL REGULATOR PADR FAMILY PROTEIN"/>
    <property type="match status" value="1"/>
</dbReference>
<dbReference type="InterPro" id="IPR036388">
    <property type="entry name" value="WH-like_DNA-bd_sf"/>
</dbReference>
<dbReference type="RefSeq" id="WP_378270993.1">
    <property type="nucleotide sequence ID" value="NZ_JBHUKR010000024.1"/>
</dbReference>
<evidence type="ECO:0000259" key="1">
    <source>
        <dbReference type="Pfam" id="PF03551"/>
    </source>
</evidence>
<reference evidence="3" key="1">
    <citation type="journal article" date="2019" name="Int. J. Syst. Evol. Microbiol.">
        <title>The Global Catalogue of Microorganisms (GCM) 10K type strain sequencing project: providing services to taxonomists for standard genome sequencing and annotation.</title>
        <authorList>
            <consortium name="The Broad Institute Genomics Platform"/>
            <consortium name="The Broad Institute Genome Sequencing Center for Infectious Disease"/>
            <person name="Wu L."/>
            <person name="Ma J."/>
        </authorList>
    </citation>
    <scope>NUCLEOTIDE SEQUENCE [LARGE SCALE GENOMIC DNA]</scope>
    <source>
        <strain evidence="3">CGMCC 4.7645</strain>
    </source>
</reference>
<feature type="domain" description="Transcription regulator PadR N-terminal" evidence="1">
    <location>
        <begin position="14"/>
        <end position="89"/>
    </location>
</feature>
<evidence type="ECO:0000313" key="2">
    <source>
        <dbReference type="EMBL" id="MFD2422093.1"/>
    </source>
</evidence>